<dbReference type="EC" id="2.5.1.7" evidence="11"/>
<keyword evidence="8" id="KW-0131">Cell cycle</keyword>
<evidence type="ECO:0000256" key="15">
    <source>
        <dbReference type="ARBA" id="ARBA00047527"/>
    </source>
</evidence>
<keyword evidence="6" id="KW-0133">Cell shape</keyword>
<keyword evidence="3" id="KW-0963">Cytoplasm</keyword>
<dbReference type="NCBIfam" id="NF006873">
    <property type="entry name" value="PRK09369.1"/>
    <property type="match status" value="1"/>
</dbReference>
<protein>
    <recommendedName>
        <fullName evidence="12">UDP-N-acetylglucosamine 1-carboxyvinyltransferase</fullName>
        <ecNumber evidence="11">2.5.1.7</ecNumber>
    </recommendedName>
    <alternativeName>
        <fullName evidence="13">Enoylpyruvate transferase</fullName>
    </alternativeName>
    <alternativeName>
        <fullName evidence="14">UDP-N-acetylglucosamine enolpyruvyl transferase</fullName>
    </alternativeName>
</protein>
<dbReference type="CDD" id="cd01555">
    <property type="entry name" value="UdpNAET"/>
    <property type="match status" value="1"/>
</dbReference>
<evidence type="ECO:0000256" key="2">
    <source>
        <dbReference type="ARBA" id="ARBA00004752"/>
    </source>
</evidence>
<dbReference type="PANTHER" id="PTHR43783">
    <property type="entry name" value="UDP-N-ACETYLGLUCOSAMINE 1-CARBOXYVINYLTRANSFERASE"/>
    <property type="match status" value="1"/>
</dbReference>
<evidence type="ECO:0000256" key="5">
    <source>
        <dbReference type="ARBA" id="ARBA00022679"/>
    </source>
</evidence>
<comment type="similarity">
    <text evidence="10">Belongs to the EPSP synthase family. MurA subfamily.</text>
</comment>
<evidence type="ECO:0000313" key="18">
    <source>
        <dbReference type="Proteomes" id="UP000325155"/>
    </source>
</evidence>
<keyword evidence="9" id="KW-0961">Cell wall biogenesis/degradation</keyword>
<keyword evidence="5 17" id="KW-0808">Transferase</keyword>
<dbReference type="GO" id="GO:0009252">
    <property type="term" value="P:peptidoglycan biosynthetic process"/>
    <property type="evidence" value="ECO:0007669"/>
    <property type="project" value="UniProtKB-KW"/>
</dbReference>
<evidence type="ECO:0000256" key="7">
    <source>
        <dbReference type="ARBA" id="ARBA00022984"/>
    </source>
</evidence>
<feature type="domain" description="Enolpyruvate transferase" evidence="16">
    <location>
        <begin position="7"/>
        <end position="425"/>
    </location>
</feature>
<proteinExistence type="inferred from homology"/>
<keyword evidence="4" id="KW-0132">Cell division</keyword>
<dbReference type="OrthoDB" id="9803760at2"/>
<evidence type="ECO:0000256" key="11">
    <source>
        <dbReference type="ARBA" id="ARBA00039108"/>
    </source>
</evidence>
<evidence type="ECO:0000256" key="8">
    <source>
        <dbReference type="ARBA" id="ARBA00023306"/>
    </source>
</evidence>
<dbReference type="PANTHER" id="PTHR43783:SF1">
    <property type="entry name" value="UDP-N-ACETYLGLUCOSAMINE 1-CARBOXYVINYLTRANSFERASE"/>
    <property type="match status" value="1"/>
</dbReference>
<evidence type="ECO:0000256" key="1">
    <source>
        <dbReference type="ARBA" id="ARBA00004496"/>
    </source>
</evidence>
<evidence type="ECO:0000256" key="6">
    <source>
        <dbReference type="ARBA" id="ARBA00022960"/>
    </source>
</evidence>
<evidence type="ECO:0000256" key="3">
    <source>
        <dbReference type="ARBA" id="ARBA00022490"/>
    </source>
</evidence>
<dbReference type="KEGG" id="cip:FZC35_00845"/>
<sequence>MDFYQVKGGYNFSGQIRCGGAKNLSIKAIIATLLSDNISILENIPDILDIKSIKHLLNEIGVKFEHNKDVISIDAGTINNFIIKENKDVLYGRTTILLLAALMHRSDIVSVPKMDGCKFGPRSTDFHFDILSKFGIKMSEEENQYIAKKTSKLVGQKITLPFPSVGATEFGLLISVLAEGISVLDNVATEPEILCLISLLQQMGAKIHWTGKSEITIEGVKTLYGANYRIISDRIETASWAVLAACSDGSIDVHNVDNIEYLSTFLGIYQRMGGGFQRIPEGIRFFRREKLKSISIETGAYPIFSTDYQPMLTLMMSQADGISSVHETLFEDRLAHLKNLNKFGVKSDVVTNCIGSPCQFHQQNHKHSAFVCGNAQLIAPDEIIESENLRSGMTYLIAGCLAKGISKIGNIHLIGRGYENILEKLRSLNIDINLIKRGEK</sequence>
<evidence type="ECO:0000256" key="13">
    <source>
        <dbReference type="ARBA" id="ARBA00042443"/>
    </source>
</evidence>
<dbReference type="SUPFAM" id="SSF55205">
    <property type="entry name" value="EPT/RTPC-like"/>
    <property type="match status" value="1"/>
</dbReference>
<dbReference type="InterPro" id="IPR001986">
    <property type="entry name" value="Enolpyruvate_Tfrase_dom"/>
</dbReference>
<evidence type="ECO:0000256" key="9">
    <source>
        <dbReference type="ARBA" id="ARBA00023316"/>
    </source>
</evidence>
<keyword evidence="7" id="KW-0573">Peptidoglycan synthesis</keyword>
<dbReference type="InterPro" id="IPR050068">
    <property type="entry name" value="MurA_subfamily"/>
</dbReference>
<evidence type="ECO:0000256" key="10">
    <source>
        <dbReference type="ARBA" id="ARBA00038367"/>
    </source>
</evidence>
<comment type="catalytic activity">
    <reaction evidence="15">
        <text>phosphoenolpyruvate + UDP-N-acetyl-alpha-D-glucosamine = UDP-N-acetyl-3-O-(1-carboxyvinyl)-alpha-D-glucosamine + phosphate</text>
        <dbReference type="Rhea" id="RHEA:18681"/>
        <dbReference type="ChEBI" id="CHEBI:43474"/>
        <dbReference type="ChEBI" id="CHEBI:57705"/>
        <dbReference type="ChEBI" id="CHEBI:58702"/>
        <dbReference type="ChEBI" id="CHEBI:68483"/>
        <dbReference type="EC" id="2.5.1.7"/>
    </reaction>
</comment>
<accession>A0A5C0UE00</accession>
<dbReference type="InterPro" id="IPR005750">
    <property type="entry name" value="UDP_GlcNAc_COvinyl_MurA"/>
</dbReference>
<dbReference type="EMBL" id="CP043315">
    <property type="protein sequence ID" value="QEK37930.1"/>
    <property type="molecule type" value="Genomic_DNA"/>
</dbReference>
<comment type="pathway">
    <text evidence="2">Cell wall biogenesis; peptidoglycan biosynthesis.</text>
</comment>
<dbReference type="GO" id="GO:0008360">
    <property type="term" value="P:regulation of cell shape"/>
    <property type="evidence" value="ECO:0007669"/>
    <property type="project" value="UniProtKB-KW"/>
</dbReference>
<evidence type="ECO:0000313" key="17">
    <source>
        <dbReference type="EMBL" id="QEK37930.1"/>
    </source>
</evidence>
<dbReference type="GO" id="GO:0051301">
    <property type="term" value="P:cell division"/>
    <property type="evidence" value="ECO:0007669"/>
    <property type="project" value="UniProtKB-KW"/>
</dbReference>
<keyword evidence="18" id="KW-1185">Reference proteome</keyword>
<dbReference type="InterPro" id="IPR013792">
    <property type="entry name" value="RNA3'P_cycl/enolpyr_Trfase_a/b"/>
</dbReference>
<evidence type="ECO:0000256" key="4">
    <source>
        <dbReference type="ARBA" id="ARBA00022618"/>
    </source>
</evidence>
<dbReference type="Gene3D" id="3.65.10.10">
    <property type="entry name" value="Enolpyruvate transferase domain"/>
    <property type="match status" value="2"/>
</dbReference>
<reference evidence="17 18" key="1">
    <citation type="submission" date="2019-08" db="EMBL/GenBank/DDBJ databases">
        <title>Highly reduced genomes of protist endosymbionts show evolutionary convergence.</title>
        <authorList>
            <person name="George E."/>
            <person name="Husnik F."/>
            <person name="Tashyreva D."/>
            <person name="Prokopchuk G."/>
            <person name="Horak A."/>
            <person name="Kwong W.K."/>
            <person name="Lukes J."/>
            <person name="Keeling P.J."/>
        </authorList>
    </citation>
    <scope>NUCLEOTIDE SEQUENCE [LARGE SCALE GENOMIC DNA]</scope>
    <source>
        <strain evidence="17">1605</strain>
    </source>
</reference>
<dbReference type="RefSeq" id="WP_148980777.1">
    <property type="nucleotide sequence ID" value="NZ_CP043315.1"/>
</dbReference>
<dbReference type="InterPro" id="IPR036968">
    <property type="entry name" value="Enolpyruvate_Tfrase_sf"/>
</dbReference>
<dbReference type="GO" id="GO:0071555">
    <property type="term" value="P:cell wall organization"/>
    <property type="evidence" value="ECO:0007669"/>
    <property type="project" value="UniProtKB-KW"/>
</dbReference>
<evidence type="ECO:0000259" key="16">
    <source>
        <dbReference type="Pfam" id="PF00275"/>
    </source>
</evidence>
<evidence type="ECO:0000256" key="14">
    <source>
        <dbReference type="ARBA" id="ARBA00042842"/>
    </source>
</evidence>
<dbReference type="GO" id="GO:0019277">
    <property type="term" value="P:UDP-N-acetylgalactosamine biosynthetic process"/>
    <property type="evidence" value="ECO:0007669"/>
    <property type="project" value="InterPro"/>
</dbReference>
<organism evidence="17 18">
    <name type="scientific">Candidatus Cytomitobacter indipagum</name>
    <dbReference type="NCBI Taxonomy" id="2601575"/>
    <lineage>
        <taxon>Bacteria</taxon>
        <taxon>Pseudomonadati</taxon>
        <taxon>Pseudomonadota</taxon>
        <taxon>Alphaproteobacteria</taxon>
        <taxon>Holosporales</taxon>
        <taxon>Holosporaceae</taxon>
        <taxon>Candidatus Cytomitobacter</taxon>
    </lineage>
</organism>
<dbReference type="AlphaFoldDB" id="A0A5C0UE00"/>
<evidence type="ECO:0000256" key="12">
    <source>
        <dbReference type="ARBA" id="ARBA00039754"/>
    </source>
</evidence>
<dbReference type="GO" id="GO:0005737">
    <property type="term" value="C:cytoplasm"/>
    <property type="evidence" value="ECO:0007669"/>
    <property type="project" value="UniProtKB-SubCell"/>
</dbReference>
<dbReference type="Pfam" id="PF00275">
    <property type="entry name" value="EPSP_synthase"/>
    <property type="match status" value="1"/>
</dbReference>
<dbReference type="Proteomes" id="UP000325155">
    <property type="component" value="Chromosome"/>
</dbReference>
<comment type="subcellular location">
    <subcellularLocation>
        <location evidence="1">Cytoplasm</location>
    </subcellularLocation>
</comment>
<dbReference type="GO" id="GO:0008760">
    <property type="term" value="F:UDP-N-acetylglucosamine 1-carboxyvinyltransferase activity"/>
    <property type="evidence" value="ECO:0007669"/>
    <property type="project" value="UniProtKB-EC"/>
</dbReference>
<gene>
    <name evidence="17" type="ORF">FZC35_00845</name>
</gene>
<name>A0A5C0UE00_9PROT</name>